<dbReference type="InterPro" id="IPR018253">
    <property type="entry name" value="DnaJ_domain_CS"/>
</dbReference>
<dbReference type="PROSITE" id="PS50076">
    <property type="entry name" value="DNAJ_2"/>
    <property type="match status" value="1"/>
</dbReference>
<gene>
    <name evidence="4" type="ORF">N7541_010201</name>
</gene>
<keyword evidence="2" id="KW-0812">Transmembrane</keyword>
<dbReference type="InterPro" id="IPR001623">
    <property type="entry name" value="DnaJ_domain"/>
</dbReference>
<dbReference type="AlphaFoldDB" id="A0A9W9UHE1"/>
<feature type="region of interest" description="Disordered" evidence="1">
    <location>
        <begin position="1"/>
        <end position="41"/>
    </location>
</feature>
<organism evidence="4 5">
    <name type="scientific">Penicillium brevicompactum</name>
    <dbReference type="NCBI Taxonomy" id="5074"/>
    <lineage>
        <taxon>Eukaryota</taxon>
        <taxon>Fungi</taxon>
        <taxon>Dikarya</taxon>
        <taxon>Ascomycota</taxon>
        <taxon>Pezizomycotina</taxon>
        <taxon>Eurotiomycetes</taxon>
        <taxon>Eurotiomycetidae</taxon>
        <taxon>Eurotiales</taxon>
        <taxon>Aspergillaceae</taxon>
        <taxon>Penicillium</taxon>
    </lineage>
</organism>
<dbReference type="PROSITE" id="PS00636">
    <property type="entry name" value="DNAJ_1"/>
    <property type="match status" value="1"/>
</dbReference>
<proteinExistence type="predicted"/>
<dbReference type="InterPro" id="IPR036869">
    <property type="entry name" value="J_dom_sf"/>
</dbReference>
<dbReference type="SUPFAM" id="SSF46565">
    <property type="entry name" value="Chaperone J-domain"/>
    <property type="match status" value="1"/>
</dbReference>
<dbReference type="PANTHER" id="PTHR24074">
    <property type="entry name" value="CO-CHAPERONE PROTEIN DJLA"/>
    <property type="match status" value="1"/>
</dbReference>
<sequence>MRSAHLYHTSSTSKPKTHSRHPLERDQPWPSTKHPTPYDILDVRKGQPYHKRKYYHLVKAYHPDLNTGTSHYLSKATQTDRFRLVVAAHEILSDTTKRAAYDMYGVGWSSPTRPNYDDSRTYSGPFNRAYDSEPKQEEEFNVWVFLSTHKYLLRLLAVVFTFGEICLFLVTLSKAEIELNRIDSQCRELVWHRRLRSLDASFLLQLERFLLKRDPSGMGLSPDEAESYRAVSPMCMY</sequence>
<accession>A0A9W9UHE1</accession>
<evidence type="ECO:0000313" key="5">
    <source>
        <dbReference type="Proteomes" id="UP001148299"/>
    </source>
</evidence>
<evidence type="ECO:0000313" key="4">
    <source>
        <dbReference type="EMBL" id="KAJ5341077.1"/>
    </source>
</evidence>
<feature type="domain" description="J" evidence="3">
    <location>
        <begin position="36"/>
        <end position="105"/>
    </location>
</feature>
<reference evidence="4" key="1">
    <citation type="submission" date="2022-12" db="EMBL/GenBank/DDBJ databases">
        <authorList>
            <person name="Petersen C."/>
        </authorList>
    </citation>
    <scope>NUCLEOTIDE SEQUENCE</scope>
    <source>
        <strain evidence="4">IBT 35675</strain>
    </source>
</reference>
<dbReference type="InterPro" id="IPR050817">
    <property type="entry name" value="DjlA_DnaK_co-chaperone"/>
</dbReference>
<dbReference type="CDD" id="cd06257">
    <property type="entry name" value="DnaJ"/>
    <property type="match status" value="1"/>
</dbReference>
<dbReference type="Proteomes" id="UP001148299">
    <property type="component" value="Unassembled WGS sequence"/>
</dbReference>
<evidence type="ECO:0000259" key="3">
    <source>
        <dbReference type="PROSITE" id="PS50076"/>
    </source>
</evidence>
<evidence type="ECO:0000256" key="2">
    <source>
        <dbReference type="SAM" id="Phobius"/>
    </source>
</evidence>
<comment type="caution">
    <text evidence="4">The sequence shown here is derived from an EMBL/GenBank/DDBJ whole genome shotgun (WGS) entry which is preliminary data.</text>
</comment>
<name>A0A9W9UHE1_PENBR</name>
<keyword evidence="2" id="KW-0472">Membrane</keyword>
<feature type="transmembrane region" description="Helical" evidence="2">
    <location>
        <begin position="151"/>
        <end position="172"/>
    </location>
</feature>
<keyword evidence="2" id="KW-1133">Transmembrane helix</keyword>
<evidence type="ECO:0000256" key="1">
    <source>
        <dbReference type="SAM" id="MobiDB-lite"/>
    </source>
</evidence>
<dbReference type="Pfam" id="PF00226">
    <property type="entry name" value="DnaJ"/>
    <property type="match status" value="1"/>
</dbReference>
<protein>
    <recommendedName>
        <fullName evidence="3">J domain-containing protein</fullName>
    </recommendedName>
</protein>
<dbReference type="Gene3D" id="1.10.287.110">
    <property type="entry name" value="DnaJ domain"/>
    <property type="match status" value="1"/>
</dbReference>
<keyword evidence="5" id="KW-1185">Reference proteome</keyword>
<dbReference type="EMBL" id="JAPZBR010000008">
    <property type="protein sequence ID" value="KAJ5341077.1"/>
    <property type="molecule type" value="Genomic_DNA"/>
</dbReference>
<reference evidence="4" key="2">
    <citation type="journal article" date="2023" name="IMA Fungus">
        <title>Comparative genomic study of the Penicillium genus elucidates a diverse pangenome and 15 lateral gene transfer events.</title>
        <authorList>
            <person name="Petersen C."/>
            <person name="Sorensen T."/>
            <person name="Nielsen M.R."/>
            <person name="Sondergaard T.E."/>
            <person name="Sorensen J.L."/>
            <person name="Fitzpatrick D.A."/>
            <person name="Frisvad J.C."/>
            <person name="Nielsen K.L."/>
        </authorList>
    </citation>
    <scope>NUCLEOTIDE SEQUENCE</scope>
    <source>
        <strain evidence="4">IBT 35675</strain>
    </source>
</reference>
<dbReference type="PRINTS" id="PR00625">
    <property type="entry name" value="JDOMAIN"/>
</dbReference>
<dbReference type="SMART" id="SM00271">
    <property type="entry name" value="DnaJ"/>
    <property type="match status" value="1"/>
</dbReference>